<protein>
    <submittedName>
        <fullName evidence="1">Uncharacterized protein</fullName>
    </submittedName>
</protein>
<proteinExistence type="predicted"/>
<gene>
    <name evidence="1" type="ORF">LSINAPIS_LOCUS1172</name>
</gene>
<dbReference type="SUPFAM" id="SSF50494">
    <property type="entry name" value="Trypsin-like serine proteases"/>
    <property type="match status" value="1"/>
</dbReference>
<dbReference type="EMBL" id="FZQP02000149">
    <property type="protein sequence ID" value="VVC87625.1"/>
    <property type="molecule type" value="Genomic_DNA"/>
</dbReference>
<evidence type="ECO:0000313" key="1">
    <source>
        <dbReference type="EMBL" id="VVC87625.1"/>
    </source>
</evidence>
<dbReference type="AlphaFoldDB" id="A0A5E4PRD2"/>
<dbReference type="InterPro" id="IPR043504">
    <property type="entry name" value="Peptidase_S1_PA_chymotrypsin"/>
</dbReference>
<dbReference type="Gene3D" id="2.40.10.10">
    <property type="entry name" value="Trypsin-like serine proteases"/>
    <property type="match status" value="1"/>
</dbReference>
<organism evidence="1 2">
    <name type="scientific">Leptidea sinapis</name>
    <dbReference type="NCBI Taxonomy" id="189913"/>
    <lineage>
        <taxon>Eukaryota</taxon>
        <taxon>Metazoa</taxon>
        <taxon>Ecdysozoa</taxon>
        <taxon>Arthropoda</taxon>
        <taxon>Hexapoda</taxon>
        <taxon>Insecta</taxon>
        <taxon>Pterygota</taxon>
        <taxon>Neoptera</taxon>
        <taxon>Endopterygota</taxon>
        <taxon>Lepidoptera</taxon>
        <taxon>Glossata</taxon>
        <taxon>Ditrysia</taxon>
        <taxon>Papilionoidea</taxon>
        <taxon>Pieridae</taxon>
        <taxon>Dismorphiinae</taxon>
        <taxon>Leptidea</taxon>
    </lineage>
</organism>
<keyword evidence="2" id="KW-1185">Reference proteome</keyword>
<dbReference type="InterPro" id="IPR009003">
    <property type="entry name" value="Peptidase_S1_PA"/>
</dbReference>
<evidence type="ECO:0000313" key="2">
    <source>
        <dbReference type="Proteomes" id="UP000324832"/>
    </source>
</evidence>
<reference evidence="1 2" key="1">
    <citation type="submission" date="2017-07" db="EMBL/GenBank/DDBJ databases">
        <authorList>
            <person name="Talla V."/>
            <person name="Backstrom N."/>
        </authorList>
    </citation>
    <scope>NUCLEOTIDE SEQUENCE [LARGE SCALE GENOMIC DNA]</scope>
</reference>
<name>A0A5E4PRD2_9NEOP</name>
<sequence>MALLGWNKLEVSYPTSNVNMKAGMRGSVVVVSSVVKISAVIRHPKYKLPRSYYDIALAKLTRPITVFGLSTISWRSHHSYWMGANRIWWRAIV</sequence>
<dbReference type="Proteomes" id="UP000324832">
    <property type="component" value="Unassembled WGS sequence"/>
</dbReference>
<accession>A0A5E4PRD2</accession>